<dbReference type="Proteomes" id="UP000032160">
    <property type="component" value="Chromosome I"/>
</dbReference>
<name>X5MDR4_9HYPH</name>
<sequence length="238" mass="25957">MRPSGSKIAQFFRGADMRMSGSNRHILRAGLVAGVLATLLAACAGGRDQPIAKRIYELHPGGQPSPEHFVICSGHGCYERHDVHLSEGQWEGVRSVFAQAPANAEEERKLIGLAVSKLEKLAGAQTGTDADLGGTYSNFWLANQLDCADETVNTTTYLKLLMADGLIAKHRLGGRLHKGDIIDYLPHMAPTIIDQETGTQWVVDSWYLDHGEPPEITTAALWHTDYETWGSTGKPARP</sequence>
<dbReference type="KEGG" id="pect:BN1012_Phect2194"/>
<dbReference type="STRING" id="1458461.BN1012_Phect2194"/>
<dbReference type="HOGENOM" id="CLU_097948_0_0_5"/>
<dbReference type="EMBL" id="HG966617">
    <property type="protein sequence ID" value="CDO60407.1"/>
    <property type="molecule type" value="Genomic_DNA"/>
</dbReference>
<reference evidence="1 2" key="1">
    <citation type="journal article" date="2014" name="Front. Genet.">
        <title>Genome and metabolic network of "Candidatus Phaeomarinobacter ectocarpi" Ec32, a new candidate genus of Alphaproteobacteria frequently associated with brown algae.</title>
        <authorList>
            <person name="Dittami S.M."/>
            <person name="Barbeyron T."/>
            <person name="Boyen C."/>
            <person name="Cambefort J."/>
            <person name="Collet G."/>
            <person name="Delage L."/>
            <person name="Gobet A."/>
            <person name="Groisillier A."/>
            <person name="Leblanc C."/>
            <person name="Michel G."/>
            <person name="Scornet D."/>
            <person name="Siegel A."/>
            <person name="Tapia J.E."/>
            <person name="Tonon T."/>
        </authorList>
    </citation>
    <scope>NUCLEOTIDE SEQUENCE [LARGE SCALE GENOMIC DNA]</scope>
    <source>
        <strain evidence="1 2">Ec32</strain>
    </source>
</reference>
<proteinExistence type="predicted"/>
<dbReference type="AlphaFoldDB" id="X5MDR4"/>
<organism evidence="1 2">
    <name type="scientific">Candidatus Phaeomarinibacter ectocarpi</name>
    <dbReference type="NCBI Taxonomy" id="1458461"/>
    <lineage>
        <taxon>Bacteria</taxon>
        <taxon>Pseudomonadati</taxon>
        <taxon>Pseudomonadota</taxon>
        <taxon>Alphaproteobacteria</taxon>
        <taxon>Hyphomicrobiales</taxon>
        <taxon>Parvibaculaceae</taxon>
        <taxon>Candidatus Phaeomarinibacter</taxon>
    </lineage>
</organism>
<accession>X5MDR4</accession>
<protein>
    <submittedName>
        <fullName evidence="1">Uncharacterized protein</fullName>
    </submittedName>
</protein>
<gene>
    <name evidence="1" type="ORF">BN1012_Phect2194</name>
</gene>
<keyword evidence="2" id="KW-1185">Reference proteome</keyword>
<evidence type="ECO:0000313" key="1">
    <source>
        <dbReference type="EMBL" id="CDO60407.1"/>
    </source>
</evidence>
<evidence type="ECO:0000313" key="2">
    <source>
        <dbReference type="Proteomes" id="UP000032160"/>
    </source>
</evidence>